<keyword evidence="13" id="KW-1185">Reference proteome</keyword>
<reference evidence="10 12" key="2">
    <citation type="submission" date="2016-02" db="EMBL/GenBank/DDBJ databases">
        <title>Complete Genome Sequence of Propionibacterium acidipropionici ATCC 55737.</title>
        <authorList>
            <person name="Luna Flores C.H."/>
            <person name="Nielsen L.K."/>
            <person name="Marcellin E."/>
        </authorList>
    </citation>
    <scope>NUCLEOTIDE SEQUENCE [LARGE SCALE GENOMIC DNA]</scope>
    <source>
        <strain evidence="10 12">ATCC 55737</strain>
    </source>
</reference>
<name>A0AAC8YFQ2_9ACTN</name>
<feature type="transmembrane region" description="Helical" evidence="7">
    <location>
        <begin position="414"/>
        <end position="441"/>
    </location>
</feature>
<dbReference type="InterPro" id="IPR003838">
    <property type="entry name" value="ABC3_permease_C"/>
</dbReference>
<dbReference type="PANTHER" id="PTHR30572">
    <property type="entry name" value="MEMBRANE COMPONENT OF TRANSPORTER-RELATED"/>
    <property type="match status" value="1"/>
</dbReference>
<dbReference type="InterPro" id="IPR050250">
    <property type="entry name" value="Macrolide_Exporter_MacB"/>
</dbReference>
<accession>A0AAC8YFQ2</accession>
<dbReference type="Pfam" id="PF12704">
    <property type="entry name" value="MacB_PCD"/>
    <property type="match status" value="1"/>
</dbReference>
<evidence type="ECO:0000259" key="8">
    <source>
        <dbReference type="Pfam" id="PF02687"/>
    </source>
</evidence>
<evidence type="ECO:0000256" key="3">
    <source>
        <dbReference type="ARBA" id="ARBA00022692"/>
    </source>
</evidence>
<feature type="transmembrane region" description="Helical" evidence="7">
    <location>
        <begin position="387"/>
        <end position="408"/>
    </location>
</feature>
<evidence type="ECO:0000259" key="9">
    <source>
        <dbReference type="Pfam" id="PF12704"/>
    </source>
</evidence>
<feature type="transmembrane region" description="Helical" evidence="7">
    <location>
        <begin position="304"/>
        <end position="331"/>
    </location>
</feature>
<keyword evidence="3 7" id="KW-0812">Transmembrane</keyword>
<feature type="transmembrane region" description="Helical" evidence="7">
    <location>
        <begin position="343"/>
        <end position="366"/>
    </location>
</feature>
<feature type="transmembrane region" description="Helical" evidence="7">
    <location>
        <begin position="16"/>
        <end position="37"/>
    </location>
</feature>
<evidence type="ECO:0000256" key="4">
    <source>
        <dbReference type="ARBA" id="ARBA00022989"/>
    </source>
</evidence>
<feature type="transmembrane region" description="Helical" evidence="7">
    <location>
        <begin position="743"/>
        <end position="771"/>
    </location>
</feature>
<comment type="similarity">
    <text evidence="6">Belongs to the ABC-4 integral membrane protein family.</text>
</comment>
<dbReference type="GO" id="GO:0005886">
    <property type="term" value="C:plasma membrane"/>
    <property type="evidence" value="ECO:0007669"/>
    <property type="project" value="UniProtKB-SubCell"/>
</dbReference>
<reference evidence="11 13" key="1">
    <citation type="journal article" date="2016" name="Plant Dis.">
        <title>Improved production of propionic acid using genome shuffling.</title>
        <authorList>
            <person name="Luna-Flores C.H."/>
            <person name="Palfreyman R.W."/>
            <person name="Kromer J.O."/>
            <person name="Nielsen L.K."/>
            <person name="Marcellin E."/>
        </authorList>
    </citation>
    <scope>NUCLEOTIDE SEQUENCE [LARGE SCALE GENOMIC DNA]</scope>
    <source>
        <strain evidence="11 13">F3E8</strain>
    </source>
</reference>
<organism evidence="10 12">
    <name type="scientific">Acidipropionibacterium acidipropionici</name>
    <dbReference type="NCBI Taxonomy" id="1748"/>
    <lineage>
        <taxon>Bacteria</taxon>
        <taxon>Bacillati</taxon>
        <taxon>Actinomycetota</taxon>
        <taxon>Actinomycetes</taxon>
        <taxon>Propionibacteriales</taxon>
        <taxon>Propionibacteriaceae</taxon>
        <taxon>Acidipropionibacterium</taxon>
    </lineage>
</organism>
<dbReference type="RefSeq" id="WP_062819832.1">
    <property type="nucleotide sequence ID" value="NZ_CP014352.1"/>
</dbReference>
<dbReference type="Proteomes" id="UP000178666">
    <property type="component" value="Chromosome"/>
</dbReference>
<evidence type="ECO:0000313" key="13">
    <source>
        <dbReference type="Proteomes" id="UP000178666"/>
    </source>
</evidence>
<gene>
    <name evidence="11" type="ORF">A8L58_12115</name>
    <name evidence="10" type="ORF">AXH35_10675</name>
</gene>
<evidence type="ECO:0000256" key="6">
    <source>
        <dbReference type="ARBA" id="ARBA00038076"/>
    </source>
</evidence>
<feature type="transmembrane region" description="Helical" evidence="7">
    <location>
        <begin position="791"/>
        <end position="811"/>
    </location>
</feature>
<feature type="transmembrane region" description="Helical" evidence="7">
    <location>
        <begin position="470"/>
        <end position="490"/>
    </location>
</feature>
<feature type="transmembrane region" description="Helical" evidence="7">
    <location>
        <begin position="693"/>
        <end position="722"/>
    </location>
</feature>
<protein>
    <submittedName>
        <fullName evidence="10">Uncharacterized protein</fullName>
    </submittedName>
</protein>
<dbReference type="GO" id="GO:0022857">
    <property type="term" value="F:transmembrane transporter activity"/>
    <property type="evidence" value="ECO:0007669"/>
    <property type="project" value="TreeGrafter"/>
</dbReference>
<evidence type="ECO:0000256" key="2">
    <source>
        <dbReference type="ARBA" id="ARBA00022475"/>
    </source>
</evidence>
<dbReference type="AlphaFoldDB" id="A0AAC8YFQ2"/>
<evidence type="ECO:0000313" key="12">
    <source>
        <dbReference type="Proteomes" id="UP000075221"/>
    </source>
</evidence>
<evidence type="ECO:0000256" key="1">
    <source>
        <dbReference type="ARBA" id="ARBA00004651"/>
    </source>
</evidence>
<keyword evidence="4 7" id="KW-1133">Transmembrane helix</keyword>
<dbReference type="EMBL" id="CP015970">
    <property type="protein sequence ID" value="AOZ47302.1"/>
    <property type="molecule type" value="Genomic_DNA"/>
</dbReference>
<sequence length="828" mass="85844">MLRNALAEVRFHPTRYVATLIAIAISIGFMVGVSVFIRSQSSALGQQQSLVTSKADVVVDVGSSEADPDSVTSAIKEVRGVAAAEPTAQTTQPLENGDHAVQANVYGLPGPQFRWAGLATGDWPTSSDQITLSTDAASKLGVDVGDQVTIGDTKLTVTGLSDDPGSLFAQTAYMTHDAVAADSSSTTWLVKIDSGADPSAVATAIRDSLKGMAGMPKPGTTSGTLQVTPAADYQREAVTALTGDFDVFKYMLFAFAGIALMVGMIIIFTTFLILLAQRRRQIGLLRAVGASGGQVRGQFFVESVIVGAVGSLLGVGLGVLIALAGCAYTGALDFGLVMPWSELAAEFGIGVLATVLAAFVPSLRATRVAPLEALRPAATVERRRTSIVLVVVSCVLLVAGGLLAWQSLRADSWSIAWAMGCAAVLGIAVLVSTPVYVPWVIRGLGLVLRPFGPTAKLSTANAIRNPVRTALTTGVLMLAVGIIVTLQVGASTTQSTVMKLIDENYPVDVTVSTQPQSFNPQTGKVTPAKSAELPGGVADEVEKLPNLKASTTLDGALVTSGATKQKVLVLAGSDIDQISPDVASQVRPGTVLVAGGTAKKGSKLVLTGDRGPVTLTVDRTKALDSSDAMLVSVSDLNKLSSSTVPAAVWGTMSDRTDMARTMAPIAEIMQSHPELAVGGGAFIAGILEQVLKVLLVVMTALFGVAVIIALIGVANTLGLSVLERGRESALLRAMGMQRNSLRLMLFFEAVQMAMAAVIVGVLCGSFFAWIGIRSIFKMAGTSTAVTFSVDWTTTIGLVLVCFLAASLASVLPGRRAALATPTEALAEE</sequence>
<feature type="transmembrane region" description="Helical" evidence="7">
    <location>
        <begin position="250"/>
        <end position="276"/>
    </location>
</feature>
<keyword evidence="5 7" id="KW-0472">Membrane</keyword>
<feature type="domain" description="MacB-like periplasmic core" evidence="9">
    <location>
        <begin position="18"/>
        <end position="207"/>
    </location>
</feature>
<evidence type="ECO:0000313" key="10">
    <source>
        <dbReference type="EMBL" id="AMS05836.1"/>
    </source>
</evidence>
<proteinExistence type="inferred from homology"/>
<dbReference type="Proteomes" id="UP000075221">
    <property type="component" value="Chromosome"/>
</dbReference>
<dbReference type="PANTHER" id="PTHR30572:SF4">
    <property type="entry name" value="ABC TRANSPORTER PERMEASE YTRF"/>
    <property type="match status" value="1"/>
</dbReference>
<dbReference type="EMBL" id="CP014352">
    <property type="protein sequence ID" value="AMS05836.1"/>
    <property type="molecule type" value="Genomic_DNA"/>
</dbReference>
<evidence type="ECO:0000256" key="5">
    <source>
        <dbReference type="ARBA" id="ARBA00023136"/>
    </source>
</evidence>
<feature type="domain" description="ABC3 transporter permease C-terminal" evidence="8">
    <location>
        <begin position="701"/>
        <end position="817"/>
    </location>
</feature>
<evidence type="ECO:0000256" key="7">
    <source>
        <dbReference type="SAM" id="Phobius"/>
    </source>
</evidence>
<dbReference type="Pfam" id="PF02687">
    <property type="entry name" value="FtsX"/>
    <property type="match status" value="2"/>
</dbReference>
<evidence type="ECO:0000313" key="11">
    <source>
        <dbReference type="EMBL" id="AOZ47302.1"/>
    </source>
</evidence>
<dbReference type="InterPro" id="IPR025857">
    <property type="entry name" value="MacB_PCD"/>
</dbReference>
<keyword evidence="2" id="KW-1003">Cell membrane</keyword>
<comment type="subcellular location">
    <subcellularLocation>
        <location evidence="1">Cell membrane</location>
        <topology evidence="1">Multi-pass membrane protein</topology>
    </subcellularLocation>
</comment>
<feature type="domain" description="ABC3 transporter permease C-terminal" evidence="8">
    <location>
        <begin position="254"/>
        <end position="368"/>
    </location>
</feature>